<reference evidence="2" key="1">
    <citation type="journal article" date="2023" name="Microbiol Resour">
        <title>Genome Sequences of Rhodoplanes serenus and Two Thermotolerant Strains, Rhodoplanes tepidamans and 'Rhodoplanes cryptolactis,' Further Refine the Genus.</title>
        <authorList>
            <person name="Rayyan A.A."/>
            <person name="Kyndt J.A."/>
        </authorList>
    </citation>
    <scope>NUCLEOTIDE SEQUENCE</scope>
    <source>
        <strain evidence="2">DSM 9987</strain>
    </source>
</reference>
<organism evidence="2 3">
    <name type="scientific">Rhodoplanes tepidamans</name>
    <name type="common">Rhodoplanes cryptolactis</name>
    <dbReference type="NCBI Taxonomy" id="200616"/>
    <lineage>
        <taxon>Bacteria</taxon>
        <taxon>Pseudomonadati</taxon>
        <taxon>Pseudomonadota</taxon>
        <taxon>Alphaproteobacteria</taxon>
        <taxon>Hyphomicrobiales</taxon>
        <taxon>Nitrobacteraceae</taxon>
        <taxon>Rhodoplanes</taxon>
    </lineage>
</organism>
<proteinExistence type="predicted"/>
<dbReference type="RefSeq" id="WP_272780413.1">
    <property type="nucleotide sequence ID" value="NZ_JAQQLI010000080.1"/>
</dbReference>
<protein>
    <submittedName>
        <fullName evidence="2">Uncharacterized protein</fullName>
    </submittedName>
</protein>
<accession>A0ABT5JJQ9</accession>
<evidence type="ECO:0000313" key="2">
    <source>
        <dbReference type="EMBL" id="MDC7789591.1"/>
    </source>
</evidence>
<dbReference type="Proteomes" id="UP001165652">
    <property type="component" value="Unassembled WGS sequence"/>
</dbReference>
<feature type="region of interest" description="Disordered" evidence="1">
    <location>
        <begin position="18"/>
        <end position="51"/>
    </location>
</feature>
<evidence type="ECO:0000256" key="1">
    <source>
        <dbReference type="SAM" id="MobiDB-lite"/>
    </source>
</evidence>
<feature type="region of interest" description="Disordered" evidence="1">
    <location>
        <begin position="66"/>
        <end position="90"/>
    </location>
</feature>
<feature type="compositionally biased region" description="Low complexity" evidence="1">
    <location>
        <begin position="24"/>
        <end position="37"/>
    </location>
</feature>
<keyword evidence="3" id="KW-1185">Reference proteome</keyword>
<comment type="caution">
    <text evidence="2">The sequence shown here is derived from an EMBL/GenBank/DDBJ whole genome shotgun (WGS) entry which is preliminary data.</text>
</comment>
<evidence type="ECO:0000313" key="3">
    <source>
        <dbReference type="Proteomes" id="UP001165652"/>
    </source>
</evidence>
<sequence length="90" mass="9621">MRERKIVNIEKTTPDAIVADMLGSSSGSPRASQSRSRMPIEHLGRTTGGSAQMAMEHRGMVESGVPDRSAVMSSASPHGSSRRPMIQAMP</sequence>
<gene>
    <name evidence="2" type="ORF">PQJ73_28260</name>
</gene>
<dbReference type="EMBL" id="JAQQLI010000080">
    <property type="protein sequence ID" value="MDC7789591.1"/>
    <property type="molecule type" value="Genomic_DNA"/>
</dbReference>
<reference evidence="2" key="2">
    <citation type="submission" date="2023-02" db="EMBL/GenBank/DDBJ databases">
        <authorList>
            <person name="Rayyan A."/>
            <person name="Meyer T."/>
            <person name="Kyndt J.A."/>
        </authorList>
    </citation>
    <scope>NUCLEOTIDE SEQUENCE</scope>
    <source>
        <strain evidence="2">DSM 9987</strain>
    </source>
</reference>
<name>A0ABT5JJQ9_RHOTP</name>